<protein>
    <submittedName>
        <fullName evidence="12">Outer membrane receptor proteins, mostly Fe transport</fullName>
    </submittedName>
</protein>
<sequence length="824" mass="93807">MNKKGLLILFLTGLMTMTLAQVPQRGGERPTFTIKGQLVNASDKQPVEFATVSVFATKDSSLVTGGLTDVEGRFEIPTRPGVFYIKIQFMGFLDVTIPDVRLNRNNQVYDAGEVEIKENETLLEEVVVQGERTQMELTLDKKVFNIGKDLSNLGGSATDILDNLPSVQVDVEGNVSLRGSENVRILIDGKPSGLVGLSSNDALRQLNGNLIESVEVITNPSARYDAEGLAGIINLVLKKDKNKGLNGSFQVNTGAPANHGGSVNMNLRRNWINFFTNVGVNYRRYNGSGFSEQEFYNSSPSSPSFTFRDRSHDRGGLSYSARFGSDIYFNDLNTLTLSFLYRYSDEENDTRLIYRDFYEPSGADSVSLRNDQEGEGDENLEYALNYTRNFKRKGQKFTADFQYQNNNEQERNDLVQSQGSNFNNQVPFLYQKAVNDEIEERYMLQADYIHPYAKDGRLELGTRYTDRLVGNDYLVTERNESADYVTDPRFSNEFEYEEDVLAIYGIVSNKFNKLSWQIGARYEQTKLITFQKTDTIRNEQNYGNLFPSAFLTYQLTETRAVQASYSRRISRPRGRRLNPFSSISDNRNFYVGNPNLQPEFTDSYELGYLLNLEKASFYGGVYYRYTEGVEQRLRTTDENGITFTRPYNVSIERSFGAEFNISQDLTDWYRVSGNANFFRSYVPGGSVSFGDEVLTYDEAEAVSLSTRVSNNFKFNNLFDAQLNVNYRAPRNTVQGKRLSVTSVDIGMSRDVLKNKGTLAFNVRDLFNTRKHRSETFNTNSFQYSEFQWRSTTATLSFTYRLNQKKQRNRDRGEGGEGDFEGGDF</sequence>
<dbReference type="InterPro" id="IPR041700">
    <property type="entry name" value="OMP_b-brl_3"/>
</dbReference>
<dbReference type="EMBL" id="FZPD01000005">
    <property type="protein sequence ID" value="SNT26937.1"/>
    <property type="molecule type" value="Genomic_DNA"/>
</dbReference>
<dbReference type="AlphaFoldDB" id="A0A239L8H5"/>
<keyword evidence="3 7" id="KW-1134">Transmembrane beta strand</keyword>
<keyword evidence="9" id="KW-0732">Signal</keyword>
<dbReference type="PROSITE" id="PS52016">
    <property type="entry name" value="TONB_DEPENDENT_REC_3"/>
    <property type="match status" value="1"/>
</dbReference>
<dbReference type="GO" id="GO:0009279">
    <property type="term" value="C:cell outer membrane"/>
    <property type="evidence" value="ECO:0007669"/>
    <property type="project" value="UniProtKB-SubCell"/>
</dbReference>
<keyword evidence="4 7" id="KW-0812">Transmembrane</keyword>
<evidence type="ECO:0000256" key="9">
    <source>
        <dbReference type="SAM" id="SignalP"/>
    </source>
</evidence>
<dbReference type="InterPro" id="IPR008969">
    <property type="entry name" value="CarboxyPept-like_regulatory"/>
</dbReference>
<evidence type="ECO:0000256" key="2">
    <source>
        <dbReference type="ARBA" id="ARBA00022448"/>
    </source>
</evidence>
<comment type="subcellular location">
    <subcellularLocation>
        <location evidence="1 7">Cell outer membrane</location>
        <topology evidence="1 7">Multi-pass membrane protein</topology>
    </subcellularLocation>
</comment>
<dbReference type="Pfam" id="PF14905">
    <property type="entry name" value="OMP_b-brl_3"/>
    <property type="match status" value="1"/>
</dbReference>
<keyword evidence="5 7" id="KW-0472">Membrane</keyword>
<feature type="region of interest" description="Disordered" evidence="8">
    <location>
        <begin position="804"/>
        <end position="824"/>
    </location>
</feature>
<dbReference type="Pfam" id="PF13620">
    <property type="entry name" value="CarboxypepD_reg"/>
    <property type="match status" value="1"/>
</dbReference>
<evidence type="ECO:0000256" key="7">
    <source>
        <dbReference type="PROSITE-ProRule" id="PRU01360"/>
    </source>
</evidence>
<reference evidence="12 13" key="1">
    <citation type="submission" date="2017-06" db="EMBL/GenBank/DDBJ databases">
        <authorList>
            <person name="Kim H.J."/>
            <person name="Triplett B.A."/>
        </authorList>
    </citation>
    <scope>NUCLEOTIDE SEQUENCE [LARGE SCALE GENOMIC DNA]</scope>
    <source>
        <strain evidence="12 13">DSM 19307</strain>
    </source>
</reference>
<feature type="compositionally biased region" description="Acidic residues" evidence="8">
    <location>
        <begin position="815"/>
        <end position="824"/>
    </location>
</feature>
<evidence type="ECO:0000256" key="4">
    <source>
        <dbReference type="ARBA" id="ARBA00022692"/>
    </source>
</evidence>
<evidence type="ECO:0000259" key="10">
    <source>
        <dbReference type="Pfam" id="PF07715"/>
    </source>
</evidence>
<dbReference type="Pfam" id="PF07715">
    <property type="entry name" value="Plug"/>
    <property type="match status" value="1"/>
</dbReference>
<accession>A0A239L8H5</accession>
<evidence type="ECO:0000256" key="5">
    <source>
        <dbReference type="ARBA" id="ARBA00023136"/>
    </source>
</evidence>
<comment type="similarity">
    <text evidence="7">Belongs to the TonB-dependent receptor family.</text>
</comment>
<dbReference type="InterPro" id="IPR037066">
    <property type="entry name" value="Plug_dom_sf"/>
</dbReference>
<dbReference type="PANTHER" id="PTHR40980">
    <property type="entry name" value="PLUG DOMAIN-CONTAINING PROTEIN"/>
    <property type="match status" value="1"/>
</dbReference>
<evidence type="ECO:0000256" key="1">
    <source>
        <dbReference type="ARBA" id="ARBA00004571"/>
    </source>
</evidence>
<gene>
    <name evidence="12" type="ORF">SAMN05421640_3067</name>
</gene>
<keyword evidence="12" id="KW-0675">Receptor</keyword>
<organism evidence="12 13">
    <name type="scientific">Ekhidna lutea</name>
    <dbReference type="NCBI Taxonomy" id="447679"/>
    <lineage>
        <taxon>Bacteria</taxon>
        <taxon>Pseudomonadati</taxon>
        <taxon>Bacteroidota</taxon>
        <taxon>Cytophagia</taxon>
        <taxon>Cytophagales</taxon>
        <taxon>Reichenbachiellaceae</taxon>
        <taxon>Ekhidna</taxon>
    </lineage>
</organism>
<keyword evidence="6 7" id="KW-0998">Cell outer membrane</keyword>
<keyword evidence="13" id="KW-1185">Reference proteome</keyword>
<dbReference type="InterPro" id="IPR039426">
    <property type="entry name" value="TonB-dep_rcpt-like"/>
</dbReference>
<feature type="signal peptide" evidence="9">
    <location>
        <begin position="1"/>
        <end position="20"/>
    </location>
</feature>
<evidence type="ECO:0000256" key="6">
    <source>
        <dbReference type="ARBA" id="ARBA00023237"/>
    </source>
</evidence>
<dbReference type="Gene3D" id="2.60.40.1120">
    <property type="entry name" value="Carboxypeptidase-like, regulatory domain"/>
    <property type="match status" value="1"/>
</dbReference>
<dbReference type="Gene3D" id="2.40.170.20">
    <property type="entry name" value="TonB-dependent receptor, beta-barrel domain"/>
    <property type="match status" value="1"/>
</dbReference>
<proteinExistence type="inferred from homology"/>
<dbReference type="InterPro" id="IPR036942">
    <property type="entry name" value="Beta-barrel_TonB_sf"/>
</dbReference>
<dbReference type="SUPFAM" id="SSF49464">
    <property type="entry name" value="Carboxypeptidase regulatory domain-like"/>
    <property type="match status" value="1"/>
</dbReference>
<dbReference type="InterPro" id="IPR012910">
    <property type="entry name" value="Plug_dom"/>
</dbReference>
<dbReference type="PANTHER" id="PTHR40980:SF4">
    <property type="entry name" value="TONB-DEPENDENT RECEPTOR-LIKE BETA-BARREL DOMAIN-CONTAINING PROTEIN"/>
    <property type="match status" value="1"/>
</dbReference>
<evidence type="ECO:0000313" key="12">
    <source>
        <dbReference type="EMBL" id="SNT26937.1"/>
    </source>
</evidence>
<dbReference type="Proteomes" id="UP000198393">
    <property type="component" value="Unassembled WGS sequence"/>
</dbReference>
<dbReference type="RefSeq" id="WP_089357750.1">
    <property type="nucleotide sequence ID" value="NZ_FZPD01000005.1"/>
</dbReference>
<feature type="domain" description="Outer membrane protein beta-barrel" evidence="11">
    <location>
        <begin position="388"/>
        <end position="799"/>
    </location>
</feature>
<dbReference type="Gene3D" id="2.170.130.10">
    <property type="entry name" value="TonB-dependent receptor, plug domain"/>
    <property type="match status" value="1"/>
</dbReference>
<evidence type="ECO:0000313" key="13">
    <source>
        <dbReference type="Proteomes" id="UP000198393"/>
    </source>
</evidence>
<evidence type="ECO:0000259" key="11">
    <source>
        <dbReference type="Pfam" id="PF14905"/>
    </source>
</evidence>
<keyword evidence="2 7" id="KW-0813">Transport</keyword>
<evidence type="ECO:0000256" key="8">
    <source>
        <dbReference type="SAM" id="MobiDB-lite"/>
    </source>
</evidence>
<feature type="domain" description="TonB-dependent receptor plug" evidence="10">
    <location>
        <begin position="155"/>
        <end position="232"/>
    </location>
</feature>
<feature type="chain" id="PRO_5012037397" evidence="9">
    <location>
        <begin position="21"/>
        <end position="824"/>
    </location>
</feature>
<dbReference type="SUPFAM" id="SSF56935">
    <property type="entry name" value="Porins"/>
    <property type="match status" value="1"/>
</dbReference>
<dbReference type="OrthoDB" id="905812at2"/>
<name>A0A239L8H5_EKHLU</name>
<evidence type="ECO:0000256" key="3">
    <source>
        <dbReference type="ARBA" id="ARBA00022452"/>
    </source>
</evidence>